<proteinExistence type="predicted"/>
<protein>
    <submittedName>
        <fullName evidence="2">Uncharacterized protein</fullName>
    </submittedName>
</protein>
<evidence type="ECO:0000313" key="2">
    <source>
        <dbReference type="EMBL" id="KOB85000.1"/>
    </source>
</evidence>
<evidence type="ECO:0000313" key="3">
    <source>
        <dbReference type="Proteomes" id="UP000054282"/>
    </source>
</evidence>
<dbReference type="KEGG" id="pfd:PFDG_00371"/>
<dbReference type="AlphaFoldDB" id="A0A0L7LXL5"/>
<keyword evidence="1" id="KW-0812">Transmembrane</keyword>
<accession>A0A0L7LXL5</accession>
<dbReference type="EMBL" id="DS016084">
    <property type="protein sequence ID" value="KOB85000.1"/>
    <property type="molecule type" value="Genomic_DNA"/>
</dbReference>
<name>A0A0L7LXL5_PLAF4</name>
<reference evidence="3" key="1">
    <citation type="submission" date="2006-09" db="EMBL/GenBank/DDBJ databases">
        <title>Annotation of Plasmodium falciparum Dd2.</title>
        <authorList>
            <consortium name="The Broad Institute Genome Sequencing Platform"/>
            <person name="Volkman S.K."/>
            <person name="Neafsey D.E."/>
            <person name="Dash A.P."/>
            <person name="Chitnis C.E."/>
            <person name="Hartl D.L."/>
            <person name="Young S.K."/>
            <person name="Zeng Q."/>
            <person name="Koehrsen M."/>
            <person name="Alvarado L."/>
            <person name="Berlin A."/>
            <person name="Borenstein D."/>
            <person name="Chapman S.B."/>
            <person name="Chen Z."/>
            <person name="Engels R."/>
            <person name="Freedman E."/>
            <person name="Gellesch M."/>
            <person name="Goldberg J."/>
            <person name="Griggs A."/>
            <person name="Gujja S."/>
            <person name="Heilman E.R."/>
            <person name="Heiman D.I."/>
            <person name="Howarth C."/>
            <person name="Jen D."/>
            <person name="Larson L."/>
            <person name="Mehta T."/>
            <person name="Neiman D."/>
            <person name="Park D."/>
            <person name="Pearson M."/>
            <person name="Roberts A."/>
            <person name="Saif S."/>
            <person name="Shea T."/>
            <person name="Shenoy N."/>
            <person name="Sisk P."/>
            <person name="Stolte C."/>
            <person name="Sykes S."/>
            <person name="Walk T."/>
            <person name="White J."/>
            <person name="Yandava C."/>
            <person name="Haas B."/>
            <person name="Henn M.R."/>
            <person name="Nusbaum C."/>
            <person name="Birren B."/>
        </authorList>
    </citation>
    <scope>NUCLEOTIDE SEQUENCE [LARGE SCALE GENOMIC DNA]</scope>
</reference>
<sequence length="33" mass="4085">MKNQNIFSNIFFYLNTHIIYISRIKSMVYMKIL</sequence>
<evidence type="ECO:0000256" key="1">
    <source>
        <dbReference type="SAM" id="Phobius"/>
    </source>
</evidence>
<organism evidence="2 3">
    <name type="scientific">Plasmodium falciparum (isolate Dd2)</name>
    <dbReference type="NCBI Taxonomy" id="57267"/>
    <lineage>
        <taxon>Eukaryota</taxon>
        <taxon>Sar</taxon>
        <taxon>Alveolata</taxon>
        <taxon>Apicomplexa</taxon>
        <taxon>Aconoidasida</taxon>
        <taxon>Haemosporida</taxon>
        <taxon>Plasmodiidae</taxon>
        <taxon>Plasmodium</taxon>
        <taxon>Plasmodium (Laverania)</taxon>
    </lineage>
</organism>
<gene>
    <name evidence="2" type="ORF">PFDG_00371</name>
</gene>
<reference evidence="3" key="2">
    <citation type="submission" date="2006-09" db="EMBL/GenBank/DDBJ databases">
        <title>The genome sequence of Plasmodium falciparum Dd2.</title>
        <authorList>
            <consortium name="The Broad Institute Genome Sequencing Platform"/>
            <person name="Birren B."/>
            <person name="Lander E."/>
            <person name="Galagan J."/>
            <person name="Nusbaum C."/>
            <person name="Devon K."/>
            <person name="Henn M."/>
            <person name="Jaffe D."/>
            <person name="Butler J."/>
            <person name="Alvarez P."/>
            <person name="Gnerre S."/>
            <person name="Grabherr M."/>
            <person name="Kleber M."/>
            <person name="Mauceli E."/>
            <person name="Brockman W."/>
            <person name="MacCallum I.A."/>
            <person name="Rounsley S."/>
            <person name="Young S."/>
            <person name="LaButti K."/>
            <person name="Pushparaj V."/>
            <person name="DeCaprio D."/>
            <person name="Crawford M."/>
            <person name="Koehrsen M."/>
            <person name="Engels R."/>
            <person name="Montgomery P."/>
            <person name="Pearson M."/>
            <person name="Howarth C."/>
            <person name="Larson L."/>
            <person name="Luoma S."/>
            <person name="White J."/>
            <person name="Kodira C."/>
            <person name="Zeng Q."/>
            <person name="O'Leary S."/>
            <person name="Yandava C."/>
            <person name="Alvarado L."/>
            <person name="Wirth D."/>
            <person name="Volkman S."/>
            <person name="Hartl D."/>
        </authorList>
    </citation>
    <scope>NUCLEOTIDE SEQUENCE [LARGE SCALE GENOMIC DNA]</scope>
</reference>
<keyword evidence="1" id="KW-0472">Membrane</keyword>
<dbReference type="Proteomes" id="UP000054282">
    <property type="component" value="Unassembled WGS sequence"/>
</dbReference>
<keyword evidence="1" id="KW-1133">Transmembrane helix</keyword>
<feature type="transmembrane region" description="Helical" evidence="1">
    <location>
        <begin position="6"/>
        <end position="24"/>
    </location>
</feature>